<protein>
    <recommendedName>
        <fullName evidence="2">SLH domain-containing protein</fullName>
    </recommendedName>
</protein>
<gene>
    <name evidence="3" type="ORF">GON05_00150</name>
</gene>
<dbReference type="PROSITE" id="PS51272">
    <property type="entry name" value="SLH"/>
    <property type="match status" value="3"/>
</dbReference>
<comment type="caution">
    <text evidence="3">The sequence shown here is derived from an EMBL/GenBank/DDBJ whole genome shotgun (WGS) entry which is preliminary data.</text>
</comment>
<dbReference type="InterPro" id="IPR011044">
    <property type="entry name" value="Quino_amine_DH_bsu"/>
</dbReference>
<keyword evidence="4" id="KW-1185">Reference proteome</keyword>
<proteinExistence type="predicted"/>
<dbReference type="Gene3D" id="2.130.10.10">
    <property type="entry name" value="YVTN repeat-like/Quinoprotein amine dehydrogenase"/>
    <property type="match status" value="1"/>
</dbReference>
<dbReference type="PANTHER" id="PTHR43308:SF5">
    <property type="entry name" value="S-LAYER PROTEIN _ PEPTIDOGLYCAN ENDO-BETA-N-ACETYLGLUCOSAMINIDASE"/>
    <property type="match status" value="1"/>
</dbReference>
<evidence type="ECO:0000313" key="3">
    <source>
        <dbReference type="EMBL" id="MVQ33051.1"/>
    </source>
</evidence>
<organism evidence="3 4">
    <name type="scientific">Paenibacillus anseongense</name>
    <dbReference type="NCBI Taxonomy" id="2682845"/>
    <lineage>
        <taxon>Bacteria</taxon>
        <taxon>Bacillati</taxon>
        <taxon>Bacillota</taxon>
        <taxon>Bacilli</taxon>
        <taxon>Bacillales</taxon>
        <taxon>Paenibacillaceae</taxon>
        <taxon>Paenibacillus</taxon>
    </lineage>
</organism>
<name>A0ABW9U1Y5_9BACL</name>
<dbReference type="RefSeq" id="WP_157317249.1">
    <property type="nucleotide sequence ID" value="NZ_WSEM01000001.1"/>
</dbReference>
<feature type="chain" id="PRO_5045774570" description="SLH domain-containing protein" evidence="1">
    <location>
        <begin position="26"/>
        <end position="1336"/>
    </location>
</feature>
<accession>A0ABW9U1Y5</accession>
<sequence length="1336" mass="146454">MTLGRKKWHLFVLFLLMLFNSWAIVAPVASADTPTAALELSLPNDLTDWILDENAGYIYAISSTSNNLYFIRLSDLKIEKTLNIGSNPYSLARDGQSLQIALSGATMIKTVNLATQQISDTIITSTIPYSVAASSNYLFYGSRDGKIYKYNKVTHTSSLLFSNFISNDLALSFDESTNTLYFGNVSSYGGITAINADTGAKLSKDIDDDMEIGGPSLSLKHIFIDDQSVYFGGHQFNKANLLETTGTYSRTNNDYTYLESVILGVTDAYVLTTKGVYDKNTYTPLVLFPSNKRFALLDSQGHAYLAGIENWFTDANKITRIDLSIPPRITANFTTDSYSIRSDQAIKDWATTDNLPYIYAITASTNELVIIRKNDMSLVKKMIIGSNPSEIKILNNKVYIIFNGENHIKVMDINDGILTEANSSKITTKNYPLHVYPDNNNRILYNGGAFAGGISVTSSVYTSVTDTVYEKNTGIWTPDTYTLDPNRNILYGGDGSSLYKYNSQNFNLIERRNLNNSSNYYNIFLDDNYLYYGNRRYDATVTSTVYGTYPESVIYARGSYVFSNSAIYDRDSFKNTYNLLTFITHAYVDTDHSIIVSSENRLYKFNNIEEMQRVMTENRLPSNAVFVDEDLTSDRIDGYLTFDPPTDQDGLKGYSAYYLDQNGNKLQQIGLYKNAELSTDSRFVYEITYSTLPSGAVNIGLYPVVSVTNGIDRMLDVHLSVPIYDAPNYLPVDMSLTDMNPDPNKFAGVVTWKPGTAELPNARYYLYFINEQGPIGDKIVVVNGGQKVYSVTISEKDVPTEALGIGLFMENDDFASPFYNRKLLEDKRTPAIPSSSITVHKYMVQADNIVVNNLAPGDIIRVYNEGQTAIIGGGIVAPSQNSITVTIGNLGNPGDKLLITRQTSNRGESTGTLVVVPPLTNDNNGVGGIGGGAGAGGGFGGGGGGGGGGSTSRPYTDPNGKMTYEVQPGHVDMLIALSTDAKELVLDATAKQHLDITTVSFDGDIVNKAALKGKAIVIKANEVQLKFPINAIPVANENNMVKFKVSSEAAPVLSNFNAVSSVLEFTLAEKDSKITNFNTPIEATFHYDLSKVKDASNLGVYWLDETTNTWTSIGGKVNGDGTITANVPHFSKYAVLEKTGNTPTSSTDAKTFDDIQGHWAQKDIEELVSKQIIDGMSDKLFQPNLEMNRAQLVTILMKAMKLQDPNMSKSFDDVASDAWYKDAVYAAYNAQIVSGVTDNSFAPNANVTREQLAVMIVNAYLNATGKKLIDVEPAQVPGYVDAITISNWAKPYVSAATALGLLNGVDDSHFAPMEQSTRAQVAAVMVRMLGMLAEDK</sequence>
<dbReference type="InterPro" id="IPR001119">
    <property type="entry name" value="SLH_dom"/>
</dbReference>
<evidence type="ECO:0000256" key="1">
    <source>
        <dbReference type="SAM" id="SignalP"/>
    </source>
</evidence>
<dbReference type="Pfam" id="PF00395">
    <property type="entry name" value="SLH"/>
    <property type="match status" value="3"/>
</dbReference>
<feature type="domain" description="SLH" evidence="2">
    <location>
        <begin position="1276"/>
        <end position="1336"/>
    </location>
</feature>
<dbReference type="InterPro" id="IPR051465">
    <property type="entry name" value="Cell_Envelope_Struct_Comp"/>
</dbReference>
<dbReference type="SUPFAM" id="SSF50969">
    <property type="entry name" value="YVTN repeat-like/Quinoprotein amine dehydrogenase"/>
    <property type="match status" value="2"/>
</dbReference>
<feature type="domain" description="SLH" evidence="2">
    <location>
        <begin position="1147"/>
        <end position="1206"/>
    </location>
</feature>
<feature type="signal peptide" evidence="1">
    <location>
        <begin position="1"/>
        <end position="25"/>
    </location>
</feature>
<dbReference type="PANTHER" id="PTHR43308">
    <property type="entry name" value="OUTER MEMBRANE PROTEIN ALPHA-RELATED"/>
    <property type="match status" value="1"/>
</dbReference>
<reference evidence="3 4" key="1">
    <citation type="submission" date="2019-12" db="EMBL/GenBank/DDBJ databases">
        <authorList>
            <person name="Huq M.A."/>
        </authorList>
    </citation>
    <scope>NUCLEOTIDE SEQUENCE [LARGE SCALE GENOMIC DNA]</scope>
    <source>
        <strain evidence="3 4">MAH-34</strain>
    </source>
</reference>
<evidence type="ECO:0000313" key="4">
    <source>
        <dbReference type="Proteomes" id="UP000467637"/>
    </source>
</evidence>
<dbReference type="InterPro" id="IPR015943">
    <property type="entry name" value="WD40/YVTN_repeat-like_dom_sf"/>
</dbReference>
<dbReference type="EMBL" id="WSEM01000001">
    <property type="protein sequence ID" value="MVQ33051.1"/>
    <property type="molecule type" value="Genomic_DNA"/>
</dbReference>
<dbReference type="Proteomes" id="UP000467637">
    <property type="component" value="Unassembled WGS sequence"/>
</dbReference>
<evidence type="ECO:0000259" key="2">
    <source>
        <dbReference type="PROSITE" id="PS51272"/>
    </source>
</evidence>
<feature type="domain" description="SLH" evidence="2">
    <location>
        <begin position="1207"/>
        <end position="1270"/>
    </location>
</feature>
<keyword evidence="1" id="KW-0732">Signal</keyword>